<dbReference type="AlphaFoldDB" id="A0A378TAN3"/>
<dbReference type="PANTHER" id="PTHR11941:SF54">
    <property type="entry name" value="ENOYL-COA HYDRATASE, MITOCHONDRIAL"/>
    <property type="match status" value="1"/>
</dbReference>
<dbReference type="CDD" id="cd06558">
    <property type="entry name" value="crotonase-like"/>
    <property type="match status" value="1"/>
</dbReference>
<comment type="catalytic activity">
    <reaction evidence="6">
        <text>a 4-saturated-(3S)-3-hydroxyacyl-CoA = a (3E)-enoyl-CoA + H2O</text>
        <dbReference type="Rhea" id="RHEA:20724"/>
        <dbReference type="ChEBI" id="CHEBI:15377"/>
        <dbReference type="ChEBI" id="CHEBI:58521"/>
        <dbReference type="ChEBI" id="CHEBI:137480"/>
        <dbReference type="EC" id="4.2.1.17"/>
    </reaction>
</comment>
<dbReference type="InterPro" id="IPR018376">
    <property type="entry name" value="Enoyl-CoA_hyd/isom_CS"/>
</dbReference>
<evidence type="ECO:0000256" key="1">
    <source>
        <dbReference type="ARBA" id="ARBA00002994"/>
    </source>
</evidence>
<feature type="region of interest" description="Disordered" evidence="8">
    <location>
        <begin position="247"/>
        <end position="268"/>
    </location>
</feature>
<protein>
    <submittedName>
        <fullName evidence="9">Enoyl-CoA hydratase/carnithine racemase</fullName>
        <ecNumber evidence="9">3.8.1.7</ecNumber>
        <ecNumber evidence="9">4.2.1.17</ecNumber>
    </submittedName>
</protein>
<keyword evidence="9" id="KW-0456">Lyase</keyword>
<dbReference type="SUPFAM" id="SSF52096">
    <property type="entry name" value="ClpP/crotonase"/>
    <property type="match status" value="1"/>
</dbReference>
<comment type="catalytic activity">
    <reaction evidence="5">
        <text>a (3S)-3-hydroxyacyl-CoA = a (2E)-enoyl-CoA + H2O</text>
        <dbReference type="Rhea" id="RHEA:16105"/>
        <dbReference type="ChEBI" id="CHEBI:15377"/>
        <dbReference type="ChEBI" id="CHEBI:57318"/>
        <dbReference type="ChEBI" id="CHEBI:58856"/>
        <dbReference type="EC" id="4.2.1.17"/>
    </reaction>
</comment>
<dbReference type="EMBL" id="UGQT01000001">
    <property type="protein sequence ID" value="STZ56935.1"/>
    <property type="molecule type" value="Genomic_DNA"/>
</dbReference>
<comment type="function">
    <text evidence="1">Could possibly oxidize fatty acids using specific components.</text>
</comment>
<sequence length="268" mass="28459">MSERTVPDIAWEVDDFGVGVLTLGRPERRGAFTLELIDRWAELLRSAATDPQVRVVVLTGAPGSFCSGIDLSALRSIGHDPQAYKQMLVGRIHQVAHACEWLDKPYLAAISGDALGAGLDMALMCDLRFAAVSARFSEAYIKLGLVPGDGGAHLLPPIVGRSRALHLLWTGELLTASQAAEIGLVDQVFTDSALMPGTLDYARALAAKPPMAVAMIKRAVYQAARLDLRTSLDLISSHMAVLSTSPEHVSSLGGARRGSGTTSGSDRS</sequence>
<evidence type="ECO:0000313" key="9">
    <source>
        <dbReference type="EMBL" id="STZ56935.1"/>
    </source>
</evidence>
<dbReference type="InterPro" id="IPR001753">
    <property type="entry name" value="Enoyl-CoA_hydra/iso"/>
</dbReference>
<dbReference type="EC" id="3.8.1.7" evidence="9"/>
<name>A0A378TAN3_9MYCO</name>
<evidence type="ECO:0000256" key="2">
    <source>
        <dbReference type="ARBA" id="ARBA00005254"/>
    </source>
</evidence>
<dbReference type="Pfam" id="PF00378">
    <property type="entry name" value="ECH_1"/>
    <property type="match status" value="1"/>
</dbReference>
<evidence type="ECO:0000313" key="10">
    <source>
        <dbReference type="Proteomes" id="UP000254978"/>
    </source>
</evidence>
<keyword evidence="4" id="KW-0443">Lipid metabolism</keyword>
<evidence type="ECO:0000256" key="8">
    <source>
        <dbReference type="SAM" id="MobiDB-lite"/>
    </source>
</evidence>
<dbReference type="RefSeq" id="WP_115277350.1">
    <property type="nucleotide sequence ID" value="NZ_AP022600.1"/>
</dbReference>
<evidence type="ECO:0000256" key="5">
    <source>
        <dbReference type="ARBA" id="ARBA00023709"/>
    </source>
</evidence>
<dbReference type="PANTHER" id="PTHR11941">
    <property type="entry name" value="ENOYL-COA HYDRATASE-RELATED"/>
    <property type="match status" value="1"/>
</dbReference>
<evidence type="ECO:0000256" key="3">
    <source>
        <dbReference type="ARBA" id="ARBA00022832"/>
    </source>
</evidence>
<evidence type="ECO:0000256" key="6">
    <source>
        <dbReference type="ARBA" id="ARBA00023717"/>
    </source>
</evidence>
<organism evidence="9 10">
    <name type="scientific">Mycolicibacterium tokaiense</name>
    <dbReference type="NCBI Taxonomy" id="39695"/>
    <lineage>
        <taxon>Bacteria</taxon>
        <taxon>Bacillati</taxon>
        <taxon>Actinomycetota</taxon>
        <taxon>Actinomycetes</taxon>
        <taxon>Mycobacteriales</taxon>
        <taxon>Mycobacteriaceae</taxon>
        <taxon>Mycolicibacterium</taxon>
    </lineage>
</organism>
<keyword evidence="3" id="KW-0276">Fatty acid metabolism</keyword>
<evidence type="ECO:0000256" key="7">
    <source>
        <dbReference type="RuleBase" id="RU003707"/>
    </source>
</evidence>
<dbReference type="GO" id="GO:0018812">
    <property type="term" value="F:3-hydroxyacyl-CoA dehydratase activity"/>
    <property type="evidence" value="ECO:0007669"/>
    <property type="project" value="RHEA"/>
</dbReference>
<accession>A0A378TAN3</accession>
<dbReference type="Proteomes" id="UP000254978">
    <property type="component" value="Unassembled WGS sequence"/>
</dbReference>
<feature type="compositionally biased region" description="Low complexity" evidence="8">
    <location>
        <begin position="250"/>
        <end position="268"/>
    </location>
</feature>
<dbReference type="OrthoDB" id="8452484at2"/>
<keyword evidence="10" id="KW-1185">Reference proteome</keyword>
<dbReference type="EC" id="4.2.1.17" evidence="9"/>
<dbReference type="GO" id="GO:0006635">
    <property type="term" value="P:fatty acid beta-oxidation"/>
    <property type="evidence" value="ECO:0007669"/>
    <property type="project" value="TreeGrafter"/>
</dbReference>
<proteinExistence type="inferred from homology"/>
<keyword evidence="9" id="KW-0378">Hydrolase</keyword>
<gene>
    <name evidence="9" type="primary">fcbB2</name>
    <name evidence="9" type="ORF">NCTC10821_00428</name>
</gene>
<dbReference type="PROSITE" id="PS00166">
    <property type="entry name" value="ENOYL_COA_HYDRATASE"/>
    <property type="match status" value="1"/>
</dbReference>
<comment type="similarity">
    <text evidence="2 7">Belongs to the enoyl-CoA hydratase/isomerase family.</text>
</comment>
<dbReference type="GO" id="GO:0018787">
    <property type="term" value="F:4-chlorobenzoyl-CoA dehalogenase activity"/>
    <property type="evidence" value="ECO:0007669"/>
    <property type="project" value="UniProtKB-EC"/>
</dbReference>
<reference evidence="9 10" key="1">
    <citation type="submission" date="2018-06" db="EMBL/GenBank/DDBJ databases">
        <authorList>
            <consortium name="Pathogen Informatics"/>
            <person name="Doyle S."/>
        </authorList>
    </citation>
    <scope>NUCLEOTIDE SEQUENCE [LARGE SCALE GENOMIC DNA]</scope>
    <source>
        <strain evidence="9 10">NCTC10821</strain>
    </source>
</reference>
<evidence type="ECO:0000256" key="4">
    <source>
        <dbReference type="ARBA" id="ARBA00023098"/>
    </source>
</evidence>
<dbReference type="InterPro" id="IPR029045">
    <property type="entry name" value="ClpP/crotonase-like_dom_sf"/>
</dbReference>
<dbReference type="Gene3D" id="3.90.226.10">
    <property type="entry name" value="2-enoyl-CoA Hydratase, Chain A, domain 1"/>
    <property type="match status" value="1"/>
</dbReference>